<dbReference type="PANTHER" id="PTHR10138:SF0">
    <property type="entry name" value="TRYPTOPHAN 2,3-DIOXYGENASE"/>
    <property type="match status" value="1"/>
</dbReference>
<protein>
    <submittedName>
        <fullName evidence="1">Tryptophan 2,3-dioxygenase family protein</fullName>
    </submittedName>
</protein>
<dbReference type="RefSeq" id="WP_344172035.1">
    <property type="nucleotide sequence ID" value="NZ_BAAARY010000009.1"/>
</dbReference>
<dbReference type="Gene3D" id="1.20.58.480">
    <property type="match status" value="1"/>
</dbReference>
<dbReference type="InterPro" id="IPR004981">
    <property type="entry name" value="Trp_2_3_dOase"/>
</dbReference>
<reference evidence="1 2" key="1">
    <citation type="journal article" date="2019" name="Int. J. Syst. Evol. Microbiol.">
        <title>The Global Catalogue of Microorganisms (GCM) 10K type strain sequencing project: providing services to taxonomists for standard genome sequencing and annotation.</title>
        <authorList>
            <consortium name="The Broad Institute Genomics Platform"/>
            <consortium name="The Broad Institute Genome Sequencing Center for Infectious Disease"/>
            <person name="Wu L."/>
            <person name="Ma J."/>
        </authorList>
    </citation>
    <scope>NUCLEOTIDE SEQUENCE [LARGE SCALE GENOMIC DNA]</scope>
    <source>
        <strain evidence="1 2">JCM 3367</strain>
    </source>
</reference>
<gene>
    <name evidence="1" type="ORF">GCM10010201_22600</name>
</gene>
<sequence>MTNNEGFVDFDPHFGEQGGLLTYGSYLRVGELLDQQVLESNPPAHDELLFITIHQVYELWFKQLLHELSDARDRMMAGEAYLPRVRLKRCQVIGRVLVHQVDVIDTMTPQDFVAFRSKLAPASGFQSAQFRELEFLSGLKDPGYLSRFKGLSEVEQARLSRRLAEPSLWDGFLAVLAKAGFEVDSSEQRFASYLTIARDRERHGPLWDLAEALVEHDQSWALWRSRHVLMAERQIGTKTGTGGSSGSGYLRSRTPVRFYPELWELRSRM</sequence>
<dbReference type="PANTHER" id="PTHR10138">
    <property type="entry name" value="TRYPTOPHAN 2,3-DIOXYGENASE"/>
    <property type="match status" value="1"/>
</dbReference>
<dbReference type="SUPFAM" id="SSF140959">
    <property type="entry name" value="Indolic compounds 2,3-dioxygenase-like"/>
    <property type="match status" value="1"/>
</dbReference>
<keyword evidence="2" id="KW-1185">Reference proteome</keyword>
<name>A0ABN3NK00_9ACTN</name>
<dbReference type="Pfam" id="PF03301">
    <property type="entry name" value="Trp_dioxygenase"/>
    <property type="match status" value="2"/>
</dbReference>
<dbReference type="EMBL" id="BAAARY010000009">
    <property type="protein sequence ID" value="GAA2523688.1"/>
    <property type="molecule type" value="Genomic_DNA"/>
</dbReference>
<dbReference type="Proteomes" id="UP001499978">
    <property type="component" value="Unassembled WGS sequence"/>
</dbReference>
<evidence type="ECO:0000313" key="2">
    <source>
        <dbReference type="Proteomes" id="UP001499978"/>
    </source>
</evidence>
<proteinExistence type="predicted"/>
<evidence type="ECO:0000313" key="1">
    <source>
        <dbReference type="EMBL" id="GAA2523688.1"/>
    </source>
</evidence>
<organism evidence="1 2">
    <name type="scientific">Pilimelia columellifera subsp. columellifera</name>
    <dbReference type="NCBI Taxonomy" id="706583"/>
    <lineage>
        <taxon>Bacteria</taxon>
        <taxon>Bacillati</taxon>
        <taxon>Actinomycetota</taxon>
        <taxon>Actinomycetes</taxon>
        <taxon>Micromonosporales</taxon>
        <taxon>Micromonosporaceae</taxon>
        <taxon>Pilimelia</taxon>
    </lineage>
</organism>
<comment type="caution">
    <text evidence="1">The sequence shown here is derived from an EMBL/GenBank/DDBJ whole genome shotgun (WGS) entry which is preliminary data.</text>
</comment>
<dbReference type="InterPro" id="IPR037217">
    <property type="entry name" value="Trp/Indoleamine_2_3_dOase-like"/>
</dbReference>
<accession>A0ABN3NK00</accession>